<dbReference type="EMBL" id="CP000887">
    <property type="protein sequence ID" value="ACD73095.1"/>
    <property type="molecule type" value="Genomic_DNA"/>
</dbReference>
<evidence type="ECO:0000313" key="1">
    <source>
        <dbReference type="EMBL" id="ACD73095.1"/>
    </source>
</evidence>
<dbReference type="Proteomes" id="UP000002565">
    <property type="component" value="Chromosome 1"/>
</dbReference>
<organism evidence="1 2">
    <name type="scientific">Brucella abortus (strain S19)</name>
    <dbReference type="NCBI Taxonomy" id="430066"/>
    <lineage>
        <taxon>Bacteria</taxon>
        <taxon>Pseudomonadati</taxon>
        <taxon>Pseudomonadota</taxon>
        <taxon>Alphaproteobacteria</taxon>
        <taxon>Hyphomicrobiales</taxon>
        <taxon>Brucellaceae</taxon>
        <taxon>Brucella/Ochrobactrum group</taxon>
        <taxon>Brucella</taxon>
    </lineage>
</organism>
<gene>
    <name evidence="1" type="ordered locus">BAbS19_I16110</name>
</gene>
<dbReference type="AlphaFoldDB" id="A0A0F6AS81"/>
<protein>
    <submittedName>
        <fullName evidence="1">Uncharacterized protein</fullName>
    </submittedName>
</protein>
<evidence type="ECO:0000313" key="2">
    <source>
        <dbReference type="Proteomes" id="UP000002565"/>
    </source>
</evidence>
<proteinExistence type="predicted"/>
<dbReference type="HOGENOM" id="CLU_3380901_0_0_5"/>
<sequence>MPSMIDDFSALPRQCAEIFLPSFFHIQTIPLHEFMK</sequence>
<reference evidence="1 2" key="1">
    <citation type="journal article" date="2008" name="PLoS ONE">
        <title>Genome sequence of Brucella abortus vaccine strain S19 compared to virulent strains yields candidate virulence genes.</title>
        <authorList>
            <person name="Crasta O.R."/>
            <person name="Folkerts O."/>
            <person name="Fei Z."/>
            <person name="Mane S.P."/>
            <person name="Evans C."/>
            <person name="Martino-Catt S."/>
            <person name="Bricker B."/>
            <person name="Yu G."/>
            <person name="Du L."/>
            <person name="Sobral B.W."/>
        </authorList>
    </citation>
    <scope>NUCLEOTIDE SEQUENCE [LARGE SCALE GENOMIC DNA]</scope>
    <source>
        <strain evidence="1 2">S19</strain>
    </source>
</reference>
<accession>A0A0F6AS81</accession>
<dbReference type="KEGG" id="bmc:BAbS19_I16110"/>
<name>A0A0F6AS81_BRUA1</name>